<feature type="binding site" evidence="4">
    <location>
        <position position="91"/>
    </location>
    <ligand>
        <name>substrate</name>
    </ligand>
</feature>
<evidence type="ECO:0000313" key="6">
    <source>
        <dbReference type="Proteomes" id="UP000076077"/>
    </source>
</evidence>
<dbReference type="UniPathway" id="UPA00232"/>
<dbReference type="Pfam" id="PF04345">
    <property type="entry name" value="Chor_lyase"/>
    <property type="match status" value="1"/>
</dbReference>
<keyword evidence="3 4" id="KW-0456">Lyase</keyword>
<name>A0A143HSQ8_MICTH</name>
<dbReference type="PANTHER" id="PTHR38683:SF1">
    <property type="entry name" value="CHORISMATE PYRUVATE-LYASE"/>
    <property type="match status" value="1"/>
</dbReference>
<dbReference type="PANTHER" id="PTHR38683">
    <property type="entry name" value="CHORISMATE PYRUVATE-LYASE"/>
    <property type="match status" value="1"/>
</dbReference>
<dbReference type="EC" id="4.1.3.40" evidence="4"/>
<reference evidence="6" key="1">
    <citation type="submission" date="2016-03" db="EMBL/GenBank/DDBJ databases">
        <authorList>
            <person name="Lee Y.-S."/>
            <person name="Choi Y.-L."/>
        </authorList>
    </citation>
    <scope>NUCLEOTIDE SEQUENCE [LARGE SCALE GENOMIC DNA]</scope>
    <source>
        <strain evidence="6">DAU221</strain>
    </source>
</reference>
<accession>A0A143HSQ8</accession>
<evidence type="ECO:0000256" key="3">
    <source>
        <dbReference type="ARBA" id="ARBA00023239"/>
    </source>
</evidence>
<protein>
    <recommendedName>
        <fullName evidence="4">Probable chorismate pyruvate-lyase</fullName>
        <shortName evidence="4">CL</shortName>
        <shortName evidence="4">CPL</shortName>
        <ecNumber evidence="4">4.1.3.40</ecNumber>
    </recommendedName>
</protein>
<comment type="catalytic activity">
    <reaction evidence="4">
        <text>chorismate = 4-hydroxybenzoate + pyruvate</text>
        <dbReference type="Rhea" id="RHEA:16505"/>
        <dbReference type="ChEBI" id="CHEBI:15361"/>
        <dbReference type="ChEBI" id="CHEBI:17879"/>
        <dbReference type="ChEBI" id="CHEBI:29748"/>
        <dbReference type="EC" id="4.1.3.40"/>
    </reaction>
</comment>
<evidence type="ECO:0000256" key="4">
    <source>
        <dbReference type="HAMAP-Rule" id="MF_01632"/>
    </source>
</evidence>
<dbReference type="SUPFAM" id="SSF64288">
    <property type="entry name" value="Chorismate lyase-like"/>
    <property type="match status" value="1"/>
</dbReference>
<feature type="binding site" evidence="4">
    <location>
        <position position="129"/>
    </location>
    <ligand>
        <name>substrate</name>
    </ligand>
</feature>
<dbReference type="HAMAP" id="MF_01632">
    <property type="entry name" value="UbiC"/>
    <property type="match status" value="1"/>
</dbReference>
<dbReference type="Gene3D" id="3.40.1410.10">
    <property type="entry name" value="Chorismate lyase-like"/>
    <property type="match status" value="1"/>
</dbReference>
<comment type="function">
    <text evidence="4">Removes the pyruvyl group from chorismate, with concomitant aromatization of the ring, to provide 4-hydroxybenzoate (4HB) for the ubiquinone pathway.</text>
</comment>
<keyword evidence="6" id="KW-1185">Reference proteome</keyword>
<dbReference type="Proteomes" id="UP000076077">
    <property type="component" value="Chromosome"/>
</dbReference>
<evidence type="ECO:0000256" key="2">
    <source>
        <dbReference type="ARBA" id="ARBA00022688"/>
    </source>
</evidence>
<dbReference type="EMBL" id="CP014864">
    <property type="protein sequence ID" value="AMX04312.1"/>
    <property type="molecule type" value="Genomic_DNA"/>
</dbReference>
<dbReference type="GO" id="GO:0005829">
    <property type="term" value="C:cytosol"/>
    <property type="evidence" value="ECO:0007669"/>
    <property type="project" value="TreeGrafter"/>
</dbReference>
<evidence type="ECO:0000256" key="1">
    <source>
        <dbReference type="ARBA" id="ARBA00022490"/>
    </source>
</evidence>
<evidence type="ECO:0000313" key="5">
    <source>
        <dbReference type="EMBL" id="AMX04312.1"/>
    </source>
</evidence>
<comment type="caution">
    <text evidence="4">Lacks conserved residue(s) required for the propagation of feature annotation.</text>
</comment>
<dbReference type="InterPro" id="IPR028978">
    <property type="entry name" value="Chorismate_lyase_/UTRA_dom_sf"/>
</dbReference>
<comment type="pathway">
    <text evidence="4">Cofactor biosynthesis; ubiquinone biosynthesis.</text>
</comment>
<gene>
    <name evidence="4" type="primary">ubiC</name>
    <name evidence="5" type="ORF">A3224_15955</name>
</gene>
<dbReference type="KEGG" id="mthd:A3224_15955"/>
<feature type="binding site" evidence="4">
    <location>
        <position position="185"/>
    </location>
    <ligand>
        <name>substrate</name>
    </ligand>
</feature>
<dbReference type="GO" id="GO:0006744">
    <property type="term" value="P:ubiquinone biosynthetic process"/>
    <property type="evidence" value="ECO:0007669"/>
    <property type="project" value="UniProtKB-UniRule"/>
</dbReference>
<comment type="similarity">
    <text evidence="4">Belongs to the UbiC family.</text>
</comment>
<dbReference type="GO" id="GO:0042866">
    <property type="term" value="P:pyruvate biosynthetic process"/>
    <property type="evidence" value="ECO:0007669"/>
    <property type="project" value="UniProtKB-UniRule"/>
</dbReference>
<keyword evidence="1 4" id="KW-0963">Cytoplasm</keyword>
<sequence>MPLYSMAELQLYQSPFEPSGEWLNRLQESRHRQPPAALLPWLLHPGSLTAALRELADGDFHVRILKQHWQNPRMDERRELALRDRCRALVREVLLYGRGQPWVYARSVLPESSLRGRSRYLRNLDNRPLGELLFSEAGIRRGPIALNRLHRNPRCDLPELAGEGDSAWGRRSAFWLRGKPLLVTEAFLSAFRPQRAPLARAEVSAEQTGG</sequence>
<comment type="subcellular location">
    <subcellularLocation>
        <location evidence="4">Cytoplasm</location>
    </subcellularLocation>
</comment>
<dbReference type="AlphaFoldDB" id="A0A143HSQ8"/>
<dbReference type="STRING" id="252514.A3224_15955"/>
<organism evidence="5 6">
    <name type="scientific">Microbulbifer thermotolerans</name>
    <dbReference type="NCBI Taxonomy" id="252514"/>
    <lineage>
        <taxon>Bacteria</taxon>
        <taxon>Pseudomonadati</taxon>
        <taxon>Pseudomonadota</taxon>
        <taxon>Gammaproteobacteria</taxon>
        <taxon>Cellvibrionales</taxon>
        <taxon>Microbulbiferaceae</taxon>
        <taxon>Microbulbifer</taxon>
    </lineage>
</organism>
<dbReference type="GO" id="GO:0008813">
    <property type="term" value="F:chorismate lyase activity"/>
    <property type="evidence" value="ECO:0007669"/>
    <property type="project" value="UniProtKB-UniRule"/>
</dbReference>
<keyword evidence="4 5" id="KW-0670">Pyruvate</keyword>
<keyword evidence="2 4" id="KW-0831">Ubiquinone biosynthesis</keyword>
<proteinExistence type="inferred from homology"/>
<dbReference type="InterPro" id="IPR007440">
    <property type="entry name" value="Chorismate--pyruvate_lyase"/>
</dbReference>